<dbReference type="InterPro" id="IPR027408">
    <property type="entry name" value="PNPase/RNase_PH_dom_sf"/>
</dbReference>
<accession>A0A315VHM7</accession>
<dbReference type="AlphaFoldDB" id="A0A315VHM7"/>
<dbReference type="PANTHER" id="PTHR11953">
    <property type="entry name" value="EXOSOME COMPLEX COMPONENT"/>
    <property type="match status" value="1"/>
</dbReference>
<keyword evidence="3" id="KW-0698">rRNA processing</keyword>
<dbReference type="SUPFAM" id="SSF54211">
    <property type="entry name" value="Ribosomal protein S5 domain 2-like"/>
    <property type="match status" value="1"/>
</dbReference>
<dbReference type="GO" id="GO:0000177">
    <property type="term" value="C:cytoplasmic exosome (RNase complex)"/>
    <property type="evidence" value="ECO:0007669"/>
    <property type="project" value="TreeGrafter"/>
</dbReference>
<organism evidence="7 8">
    <name type="scientific">Gambusia affinis</name>
    <name type="common">Western mosquitofish</name>
    <name type="synonym">Heterandria affinis</name>
    <dbReference type="NCBI Taxonomy" id="33528"/>
    <lineage>
        <taxon>Eukaryota</taxon>
        <taxon>Metazoa</taxon>
        <taxon>Chordata</taxon>
        <taxon>Craniata</taxon>
        <taxon>Vertebrata</taxon>
        <taxon>Euteleostomi</taxon>
        <taxon>Actinopterygii</taxon>
        <taxon>Neopterygii</taxon>
        <taxon>Teleostei</taxon>
        <taxon>Neoteleostei</taxon>
        <taxon>Acanthomorphata</taxon>
        <taxon>Ovalentaria</taxon>
        <taxon>Atherinomorphae</taxon>
        <taxon>Cyprinodontiformes</taxon>
        <taxon>Poeciliidae</taxon>
        <taxon>Poeciliinae</taxon>
        <taxon>Gambusia</taxon>
    </lineage>
</organism>
<evidence type="ECO:0000256" key="5">
    <source>
        <dbReference type="ARBA" id="ARBA00023242"/>
    </source>
</evidence>
<dbReference type="GO" id="GO:0071051">
    <property type="term" value="P:poly(A)-dependent snoRNA 3'-end processing"/>
    <property type="evidence" value="ECO:0007669"/>
    <property type="project" value="TreeGrafter"/>
</dbReference>
<name>A0A315VHM7_GAMAF</name>
<evidence type="ECO:0000256" key="4">
    <source>
        <dbReference type="ARBA" id="ARBA00022835"/>
    </source>
</evidence>
<dbReference type="PANTHER" id="PTHR11953:SF1">
    <property type="entry name" value="EXOSOME COMPLEX COMPONENT RRP46"/>
    <property type="match status" value="1"/>
</dbReference>
<dbReference type="GO" id="GO:0071028">
    <property type="term" value="P:nuclear mRNA surveillance"/>
    <property type="evidence" value="ECO:0007669"/>
    <property type="project" value="TreeGrafter"/>
</dbReference>
<dbReference type="GO" id="GO:0003723">
    <property type="term" value="F:RNA binding"/>
    <property type="evidence" value="ECO:0007669"/>
    <property type="project" value="TreeGrafter"/>
</dbReference>
<proteinExistence type="inferred from homology"/>
<dbReference type="GO" id="GO:0000176">
    <property type="term" value="C:nuclear exosome (RNase complex)"/>
    <property type="evidence" value="ECO:0007669"/>
    <property type="project" value="TreeGrafter"/>
</dbReference>
<evidence type="ECO:0000313" key="8">
    <source>
        <dbReference type="Proteomes" id="UP000250572"/>
    </source>
</evidence>
<evidence type="ECO:0000256" key="3">
    <source>
        <dbReference type="ARBA" id="ARBA00022552"/>
    </source>
</evidence>
<dbReference type="Proteomes" id="UP000250572">
    <property type="component" value="Unassembled WGS sequence"/>
</dbReference>
<dbReference type="InterPro" id="IPR050080">
    <property type="entry name" value="RNase_PH"/>
</dbReference>
<reference evidence="7 8" key="1">
    <citation type="journal article" date="2018" name="G3 (Bethesda)">
        <title>A High-Quality Reference Genome for the Invasive Mosquitofish Gambusia affinis Using a Chicago Library.</title>
        <authorList>
            <person name="Hoffberg S.L."/>
            <person name="Troendle N.J."/>
            <person name="Glenn T.C."/>
            <person name="Mahmud O."/>
            <person name="Louha S."/>
            <person name="Chalopin D."/>
            <person name="Bennetzen J.L."/>
            <person name="Mauricio R."/>
        </authorList>
    </citation>
    <scope>NUCLEOTIDE SEQUENCE [LARGE SCALE GENOMIC DNA]</scope>
    <source>
        <strain evidence="7">NE01/NJP1002.9</strain>
        <tissue evidence="7">Muscle</tissue>
    </source>
</reference>
<evidence type="ECO:0000256" key="2">
    <source>
        <dbReference type="ARBA" id="ARBA00006678"/>
    </source>
</evidence>
<dbReference type="GO" id="GO:0005730">
    <property type="term" value="C:nucleolus"/>
    <property type="evidence" value="ECO:0007669"/>
    <property type="project" value="TreeGrafter"/>
</dbReference>
<dbReference type="SUPFAM" id="SSF55666">
    <property type="entry name" value="Ribonuclease PH domain 2-like"/>
    <property type="match status" value="1"/>
</dbReference>
<evidence type="ECO:0000313" key="7">
    <source>
        <dbReference type="EMBL" id="PWA22366.1"/>
    </source>
</evidence>
<sequence>MTSFSCDKHRLHREGGMMEVSPSSSVSLREFGCEQTLLSRPDGSASFVQGDTSVMAGVYGPAEVKISKEIYDRATLEVLVHPKVGLPGVRERSQEQCVRETCEASLLLSLHPRSSLTLVLQVLHDDGALLSCCLNAACMALMDAGLSMSCLFCGVTCAISADGEIITDPTAAQEKNRDELEHPLLEESAANRLPSDQNQQNQAPVGLFKGILVKCEEDRAYPPLGWRGYCGHPPELLDACALPRSLESLYPAGPLWGQADLLSKEYLETTFVDIRPGSALERKLLAEAQDFHSAPYSMDDEDDLLPDSDESRALMTFAIDSKERRVMMSSTKGSFSVHEVGHFLCFWPVCCPSDGSDWTFRLPQLQQCVAVSQKASEKIFQFYRESVRRRYSKNL</sequence>
<feature type="domain" description="Exoribonuclease phosphorolytic" evidence="6">
    <location>
        <begin position="28"/>
        <end position="146"/>
    </location>
</feature>
<dbReference type="GO" id="GO:0006364">
    <property type="term" value="P:rRNA processing"/>
    <property type="evidence" value="ECO:0007669"/>
    <property type="project" value="UniProtKB-KW"/>
</dbReference>
<protein>
    <recommendedName>
        <fullName evidence="6">Exoribonuclease phosphorolytic domain-containing protein</fullName>
    </recommendedName>
</protein>
<comment type="caution">
    <text evidence="7">The sequence shown here is derived from an EMBL/GenBank/DDBJ whole genome shotgun (WGS) entry which is preliminary data.</text>
</comment>
<keyword evidence="4" id="KW-0271">Exosome</keyword>
<gene>
    <name evidence="7" type="ORF">CCH79_00018217</name>
</gene>
<keyword evidence="8" id="KW-1185">Reference proteome</keyword>
<dbReference type="Gene3D" id="3.30.230.70">
    <property type="entry name" value="GHMP Kinase, N-terminal domain"/>
    <property type="match status" value="1"/>
</dbReference>
<keyword evidence="5" id="KW-0539">Nucleus</keyword>
<dbReference type="InterPro" id="IPR036345">
    <property type="entry name" value="ExoRNase_PH_dom2_sf"/>
</dbReference>
<dbReference type="GO" id="GO:0034475">
    <property type="term" value="P:U4 snRNA 3'-end processing"/>
    <property type="evidence" value="ECO:0007669"/>
    <property type="project" value="TreeGrafter"/>
</dbReference>
<dbReference type="EMBL" id="NHOQ01001755">
    <property type="protein sequence ID" value="PWA22366.1"/>
    <property type="molecule type" value="Genomic_DNA"/>
</dbReference>
<dbReference type="InterPro" id="IPR020568">
    <property type="entry name" value="Ribosomal_Su5_D2-typ_SF"/>
</dbReference>
<evidence type="ECO:0000256" key="1">
    <source>
        <dbReference type="ARBA" id="ARBA00004123"/>
    </source>
</evidence>
<comment type="subcellular location">
    <subcellularLocation>
        <location evidence="1">Nucleus</location>
    </subcellularLocation>
</comment>
<comment type="similarity">
    <text evidence="2">Belongs to the RNase PH family.</text>
</comment>
<dbReference type="GO" id="GO:0016075">
    <property type="term" value="P:rRNA catabolic process"/>
    <property type="evidence" value="ECO:0007669"/>
    <property type="project" value="TreeGrafter"/>
</dbReference>
<dbReference type="Pfam" id="PF01138">
    <property type="entry name" value="RNase_PH"/>
    <property type="match status" value="1"/>
</dbReference>
<dbReference type="InterPro" id="IPR001247">
    <property type="entry name" value="ExoRNase_PH_dom1"/>
</dbReference>
<dbReference type="CDD" id="cd11372">
    <property type="entry name" value="RNase_PH_RRP46"/>
    <property type="match status" value="1"/>
</dbReference>
<evidence type="ECO:0000259" key="6">
    <source>
        <dbReference type="Pfam" id="PF01138"/>
    </source>
</evidence>